<dbReference type="SFLD" id="SFLDS00019">
    <property type="entry name" value="Glutathione_Transferase_(cytos"/>
    <property type="match status" value="1"/>
</dbReference>
<dbReference type="EMBL" id="JBHSGT010000035">
    <property type="protein sequence ID" value="MFC4710019.1"/>
    <property type="molecule type" value="Genomic_DNA"/>
</dbReference>
<dbReference type="InterPro" id="IPR036282">
    <property type="entry name" value="Glutathione-S-Trfase_C_sf"/>
</dbReference>
<dbReference type="Gene3D" id="1.20.1050.10">
    <property type="match status" value="1"/>
</dbReference>
<dbReference type="Gene3D" id="3.40.30.10">
    <property type="entry name" value="Glutaredoxin"/>
    <property type="match status" value="1"/>
</dbReference>
<accession>A0ABV9M4S5</accession>
<dbReference type="PANTHER" id="PTHR44051:SF22">
    <property type="entry name" value="DISULFIDE-BOND OXIDOREDUCTASE YGHU"/>
    <property type="match status" value="1"/>
</dbReference>
<evidence type="ECO:0000259" key="2">
    <source>
        <dbReference type="PROSITE" id="PS50405"/>
    </source>
</evidence>
<dbReference type="SFLD" id="SFLDG00358">
    <property type="entry name" value="Main_(cytGST)"/>
    <property type="match status" value="1"/>
</dbReference>
<protein>
    <submittedName>
        <fullName evidence="3">Glutathione-dependent disulfide-bond oxidoreductase</fullName>
    </submittedName>
</protein>
<organism evidence="3 4">
    <name type="scientific">Enterococcus eurekensis</name>
    <dbReference type="NCBI Taxonomy" id="1159753"/>
    <lineage>
        <taxon>Bacteria</taxon>
        <taxon>Bacillati</taxon>
        <taxon>Bacillota</taxon>
        <taxon>Bacilli</taxon>
        <taxon>Lactobacillales</taxon>
        <taxon>Enterococcaceae</taxon>
        <taxon>Enterococcus</taxon>
    </lineage>
</organism>
<dbReference type="InterPro" id="IPR004045">
    <property type="entry name" value="Glutathione_S-Trfase_N"/>
</dbReference>
<name>A0ABV9M4S5_9ENTE</name>
<feature type="domain" description="GST N-terminal" evidence="1">
    <location>
        <begin position="39"/>
        <end position="129"/>
    </location>
</feature>
<feature type="domain" description="GST C-terminal" evidence="2">
    <location>
        <begin position="135"/>
        <end position="264"/>
    </location>
</feature>
<dbReference type="SFLD" id="SFLDG01151">
    <property type="entry name" value="Main.2:_Nu-like"/>
    <property type="match status" value="1"/>
</dbReference>
<dbReference type="NCBIfam" id="NF008731">
    <property type="entry name" value="PRK11752.1"/>
    <property type="match status" value="1"/>
</dbReference>
<evidence type="ECO:0000259" key="1">
    <source>
        <dbReference type="PROSITE" id="PS50404"/>
    </source>
</evidence>
<sequence length="265" mass="30191">MSEYQIPKIWEVDPAKESPLGNQSVAGSRFEQHLPIGDKPLQVYSLGTPNGIKVAIMLEELKAVGVEEAAYDLYKIDISKGEQFGSDFVNINPNSKIPAMVDYSVEPPITVFESASILLYLAEKFQKFIPTTLSKKTEMMNWLFWQTGAAPFLGGGFGHFYHYAPFAQEYPIDRYTMEVKRQLDLLDKHLATRDYILGESYSIADMVIWPWYGRLALGELYGSADEFLQVKNYQNLMAWAKRINERPAVKEALAIEYRTIDSYSI</sequence>
<dbReference type="Pfam" id="PF13410">
    <property type="entry name" value="GST_C_2"/>
    <property type="match status" value="1"/>
</dbReference>
<reference evidence="4" key="1">
    <citation type="journal article" date="2019" name="Int. J. Syst. Evol. Microbiol.">
        <title>The Global Catalogue of Microorganisms (GCM) 10K type strain sequencing project: providing services to taxonomists for standard genome sequencing and annotation.</title>
        <authorList>
            <consortium name="The Broad Institute Genomics Platform"/>
            <consortium name="The Broad Institute Genome Sequencing Center for Infectious Disease"/>
            <person name="Wu L."/>
            <person name="Ma J."/>
        </authorList>
    </citation>
    <scope>NUCLEOTIDE SEQUENCE [LARGE SCALE GENOMIC DNA]</scope>
    <source>
        <strain evidence="4">CGMCC 1.19061</strain>
    </source>
</reference>
<dbReference type="RefSeq" id="WP_379964524.1">
    <property type="nucleotide sequence ID" value="NZ_JBHSGT010000035.1"/>
</dbReference>
<dbReference type="CDD" id="cd10292">
    <property type="entry name" value="GST_C_YghU_like"/>
    <property type="match status" value="1"/>
</dbReference>
<dbReference type="Pfam" id="PF13409">
    <property type="entry name" value="GST_N_2"/>
    <property type="match status" value="1"/>
</dbReference>
<dbReference type="InterPro" id="IPR036249">
    <property type="entry name" value="Thioredoxin-like_sf"/>
</dbReference>
<gene>
    <name evidence="3" type="primary">yghU</name>
    <name evidence="3" type="ORF">ACFO3L_05160</name>
</gene>
<dbReference type="PROSITE" id="PS50405">
    <property type="entry name" value="GST_CTER"/>
    <property type="match status" value="1"/>
</dbReference>
<proteinExistence type="predicted"/>
<dbReference type="PROSITE" id="PS50404">
    <property type="entry name" value="GST_NTER"/>
    <property type="match status" value="1"/>
</dbReference>
<dbReference type="InterPro" id="IPR040079">
    <property type="entry name" value="Glutathione_S-Trfase"/>
</dbReference>
<dbReference type="CDD" id="cd03048">
    <property type="entry name" value="GST_N_Ure2p_like"/>
    <property type="match status" value="1"/>
</dbReference>
<dbReference type="PANTHER" id="PTHR44051">
    <property type="entry name" value="GLUTATHIONE S-TRANSFERASE-RELATED"/>
    <property type="match status" value="1"/>
</dbReference>
<dbReference type="Proteomes" id="UP001596026">
    <property type="component" value="Unassembled WGS sequence"/>
</dbReference>
<dbReference type="SUPFAM" id="SSF52833">
    <property type="entry name" value="Thioredoxin-like"/>
    <property type="match status" value="1"/>
</dbReference>
<dbReference type="InterPro" id="IPR010987">
    <property type="entry name" value="Glutathione-S-Trfase_C-like"/>
</dbReference>
<evidence type="ECO:0000313" key="3">
    <source>
        <dbReference type="EMBL" id="MFC4710019.1"/>
    </source>
</evidence>
<comment type="caution">
    <text evidence="3">The sequence shown here is derived from an EMBL/GenBank/DDBJ whole genome shotgun (WGS) entry which is preliminary data.</text>
</comment>
<keyword evidence="4" id="KW-1185">Reference proteome</keyword>
<dbReference type="SUPFAM" id="SSF47616">
    <property type="entry name" value="GST C-terminal domain-like"/>
    <property type="match status" value="1"/>
</dbReference>
<evidence type="ECO:0000313" key="4">
    <source>
        <dbReference type="Proteomes" id="UP001596026"/>
    </source>
</evidence>